<dbReference type="RefSeq" id="WP_010563098.1">
    <property type="nucleotide sequence ID" value="NZ_LT629689.1"/>
</dbReference>
<evidence type="ECO:0000313" key="3">
    <source>
        <dbReference type="Proteomes" id="UP000182858"/>
    </source>
</evidence>
<dbReference type="EMBL" id="VFET01000002">
    <property type="protein sequence ID" value="TWS07053.1"/>
    <property type="molecule type" value="Genomic_DNA"/>
</dbReference>
<dbReference type="Proteomes" id="UP000182858">
    <property type="component" value="Chromosome I"/>
</dbReference>
<dbReference type="AlphaFoldDB" id="A0A5C5QNF0"/>
<reference evidence="1 3" key="1">
    <citation type="submission" date="2016-10" db="EMBL/GenBank/DDBJ databases">
        <authorList>
            <person name="Varghese N."/>
            <person name="Submissions S."/>
        </authorList>
    </citation>
    <scope>NUCLEOTIDE SEQUENCE [LARGE SCALE GENOMIC DNA]</scope>
    <source>
        <strain evidence="1 3">DSM 17835</strain>
    </source>
</reference>
<accession>A0A5C5QNF0</accession>
<dbReference type="GeneID" id="78555675"/>
<reference evidence="2 4" key="2">
    <citation type="submission" date="2019-06" db="EMBL/GenBank/DDBJ databases">
        <title>Pseudomonas bimorpha sp. nov. isolated from bovine raw milk and skim milk concentrate.</title>
        <authorList>
            <person name="Hofmann K."/>
            <person name="Huptas C."/>
            <person name="Doll E."/>
            <person name="Scherer S."/>
            <person name="Wenning M."/>
        </authorList>
    </citation>
    <scope>NUCLEOTIDE SEQUENCE [LARGE SCALE GENOMIC DNA]</scope>
    <source>
        <strain evidence="2 4">DSM 17835</strain>
    </source>
</reference>
<evidence type="ECO:0000313" key="2">
    <source>
        <dbReference type="EMBL" id="TWS07053.1"/>
    </source>
</evidence>
<keyword evidence="3" id="KW-1185">Reference proteome</keyword>
<sequence>MASLPSPEQTARAILDIFVGHFNRRPEDVLRVNNFLSVWHSRGLEAGDFKPGMEFAATQNWVEILPQGDAFRLTALGFSEA</sequence>
<dbReference type="EMBL" id="LT629689">
    <property type="protein sequence ID" value="SDF89993.1"/>
    <property type="molecule type" value="Genomic_DNA"/>
</dbReference>
<dbReference type="Proteomes" id="UP000317951">
    <property type="component" value="Unassembled WGS sequence"/>
</dbReference>
<gene>
    <name evidence="2" type="ORF">FIV36_03820</name>
    <name evidence="1" type="ORF">SAMN05216591_4304</name>
</gene>
<evidence type="ECO:0000313" key="4">
    <source>
        <dbReference type="Proteomes" id="UP000317951"/>
    </source>
</evidence>
<evidence type="ECO:0000313" key="1">
    <source>
        <dbReference type="EMBL" id="SDF89993.1"/>
    </source>
</evidence>
<proteinExistence type="predicted"/>
<dbReference type="OrthoDB" id="8162132at2"/>
<organism evidence="2 4">
    <name type="scientific">Pseudomonas extremaustralis</name>
    <dbReference type="NCBI Taxonomy" id="359110"/>
    <lineage>
        <taxon>Bacteria</taxon>
        <taxon>Pseudomonadati</taxon>
        <taxon>Pseudomonadota</taxon>
        <taxon>Gammaproteobacteria</taxon>
        <taxon>Pseudomonadales</taxon>
        <taxon>Pseudomonadaceae</taxon>
        <taxon>Pseudomonas</taxon>
    </lineage>
</organism>
<protein>
    <submittedName>
        <fullName evidence="2">Uncharacterized protein</fullName>
    </submittedName>
</protein>
<name>A0A5C5QNF0_9PSED</name>